<dbReference type="EMBL" id="QVTD01000017">
    <property type="protein sequence ID" value="RFU61093.1"/>
    <property type="molecule type" value="Genomic_DNA"/>
</dbReference>
<dbReference type="AlphaFoldDB" id="A0A372L781"/>
<sequence length="114" mass="12859">MTKHELFTILELITAYYDQFELDQKKIDAWHDVLRSCSFESVKARLTSFAAVSAFPPKVSDLVGAGAVGCCRAIPDVKETLVILETRHKPASKEVIKQELAHMREILGIREARM</sequence>
<dbReference type="RefSeq" id="WP_117324127.1">
    <property type="nucleotide sequence ID" value="NZ_QVTD01000017.1"/>
</dbReference>
<name>A0A372L781_9BACI</name>
<comment type="caution">
    <text evidence="1">The sequence shown here is derived from an EMBL/GenBank/DDBJ whole genome shotgun (WGS) entry which is preliminary data.</text>
</comment>
<dbReference type="InterPro" id="IPR036173">
    <property type="entry name" value="G39-like_N_sf"/>
</dbReference>
<dbReference type="Gene3D" id="1.10.8.200">
    <property type="entry name" value="Replisome organizer (g39p helicase loader/inhibitor protein)"/>
    <property type="match status" value="1"/>
</dbReference>
<dbReference type="OrthoDB" id="2925747at2"/>
<proteinExistence type="predicted"/>
<keyword evidence="2" id="KW-1185">Reference proteome</keyword>
<evidence type="ECO:0000313" key="1">
    <source>
        <dbReference type="EMBL" id="RFU61093.1"/>
    </source>
</evidence>
<dbReference type="Proteomes" id="UP000262939">
    <property type="component" value="Unassembled WGS sequence"/>
</dbReference>
<evidence type="ECO:0000313" key="2">
    <source>
        <dbReference type="Proteomes" id="UP000262939"/>
    </source>
</evidence>
<accession>A0A372L781</accession>
<reference evidence="1 2" key="1">
    <citation type="submission" date="2018-08" db="EMBL/GenBank/DDBJ databases">
        <title>Bacillus chawlae sp. nov., Bacillus glennii sp. nov., and Bacillus saganii sp. nov. Isolated from the Vehicle Assembly Building at Kennedy Space Center where the Viking Spacecraft were Assembled.</title>
        <authorList>
            <person name="Seuylemezian A."/>
            <person name="Vaishampayan P."/>
        </authorList>
    </citation>
    <scope>NUCLEOTIDE SEQUENCE [LARGE SCALE GENOMIC DNA]</scope>
    <source>
        <strain evidence="1 2">V44-8</strain>
    </source>
</reference>
<organism evidence="1 2">
    <name type="scientific">Peribacillus glennii</name>
    <dbReference type="NCBI Taxonomy" id="2303991"/>
    <lineage>
        <taxon>Bacteria</taxon>
        <taxon>Bacillati</taxon>
        <taxon>Bacillota</taxon>
        <taxon>Bacilli</taxon>
        <taxon>Bacillales</taxon>
        <taxon>Bacillaceae</taxon>
        <taxon>Peribacillus</taxon>
    </lineage>
</organism>
<gene>
    <name evidence="1" type="ORF">D0466_19090</name>
</gene>
<dbReference type="SUPFAM" id="SSF89064">
    <property type="entry name" value="Replisome organizer (g39p helicase loader/inhibitor protein)"/>
    <property type="match status" value="1"/>
</dbReference>
<protein>
    <submittedName>
        <fullName evidence="1">Uncharacterized protein</fullName>
    </submittedName>
</protein>